<evidence type="ECO:0000256" key="1">
    <source>
        <dbReference type="ARBA" id="ARBA00005051"/>
    </source>
</evidence>
<keyword evidence="3" id="KW-0808">Transferase</keyword>
<proteinExistence type="predicted"/>
<dbReference type="EC" id="2.7.6.3" evidence="2"/>
<keyword evidence="4" id="KW-0547">Nucleotide-binding</keyword>
<dbReference type="GO" id="GO:0005524">
    <property type="term" value="F:ATP binding"/>
    <property type="evidence" value="ECO:0007669"/>
    <property type="project" value="UniProtKB-KW"/>
</dbReference>
<dbReference type="InterPro" id="IPR035907">
    <property type="entry name" value="Hppk_sf"/>
</dbReference>
<dbReference type="GO" id="GO:0046656">
    <property type="term" value="P:folic acid biosynthetic process"/>
    <property type="evidence" value="ECO:0007669"/>
    <property type="project" value="UniProtKB-KW"/>
</dbReference>
<dbReference type="AlphaFoldDB" id="A0A432LII9"/>
<sequence length="132" mass="15336">MEKKKLLFATGTNSYLSDDRIILMKSRIFGLFKDDIRFTTLTKTAPIGMESPEFTNCVGIAYTTLPLATIKDEFKGIEQECGDTAEKRLENIVEMDIDILEYDGKRYHEKDWNRDYIINMLNEAECLKHELL</sequence>
<evidence type="ECO:0000256" key="5">
    <source>
        <dbReference type="ARBA" id="ARBA00022777"/>
    </source>
</evidence>
<evidence type="ECO:0000256" key="2">
    <source>
        <dbReference type="ARBA" id="ARBA00013253"/>
    </source>
</evidence>
<protein>
    <recommendedName>
        <fullName evidence="2">2-amino-4-hydroxy-6-hydroxymethyldihydropteridine diphosphokinase</fullName>
        <ecNumber evidence="2">2.7.6.3</ecNumber>
    </recommendedName>
</protein>
<dbReference type="InterPro" id="IPR000550">
    <property type="entry name" value="Hppk"/>
</dbReference>
<comment type="pathway">
    <text evidence="1">Cofactor biosynthesis; tetrahydrofolate biosynthesis; 2-amino-4-hydroxy-6-hydroxymethyl-7,8-dihydropteridine diphosphate from 7,8-dihydroneopterin triphosphate: step 4/4.</text>
</comment>
<evidence type="ECO:0000313" key="9">
    <source>
        <dbReference type="EMBL" id="RUL58975.1"/>
    </source>
</evidence>
<dbReference type="GO" id="GO:0003848">
    <property type="term" value="F:2-amino-4-hydroxy-6-hydroxymethyldihydropteridine diphosphokinase activity"/>
    <property type="evidence" value="ECO:0007669"/>
    <property type="project" value="UniProtKB-EC"/>
</dbReference>
<keyword evidence="10" id="KW-1185">Reference proteome</keyword>
<feature type="domain" description="7,8-dihydro-6-hydroxymethylpterin-pyrophosphokinase" evidence="8">
    <location>
        <begin position="34"/>
        <end position="123"/>
    </location>
</feature>
<dbReference type="GO" id="GO:0046654">
    <property type="term" value="P:tetrahydrofolate biosynthetic process"/>
    <property type="evidence" value="ECO:0007669"/>
    <property type="project" value="UniProtKB-UniPathway"/>
</dbReference>
<name>A0A432LII9_9BACT</name>
<keyword evidence="7" id="KW-0289">Folate biosynthesis</keyword>
<evidence type="ECO:0000259" key="8">
    <source>
        <dbReference type="Pfam" id="PF01288"/>
    </source>
</evidence>
<keyword evidence="6" id="KW-0067">ATP-binding</keyword>
<accession>A0A432LII9</accession>
<evidence type="ECO:0000256" key="6">
    <source>
        <dbReference type="ARBA" id="ARBA00022840"/>
    </source>
</evidence>
<evidence type="ECO:0000256" key="3">
    <source>
        <dbReference type="ARBA" id="ARBA00022679"/>
    </source>
</evidence>
<dbReference type="GO" id="GO:0016301">
    <property type="term" value="F:kinase activity"/>
    <property type="evidence" value="ECO:0007669"/>
    <property type="project" value="UniProtKB-KW"/>
</dbReference>
<comment type="caution">
    <text evidence="9">The sequence shown here is derived from an EMBL/GenBank/DDBJ whole genome shotgun (WGS) entry which is preliminary data.</text>
</comment>
<dbReference type="RefSeq" id="WP_126678116.1">
    <property type="nucleotide sequence ID" value="NZ_CAUTIM010000045.1"/>
</dbReference>
<dbReference type="UniPathway" id="UPA00077">
    <property type="reaction ID" value="UER00155"/>
</dbReference>
<reference evidence="9 10" key="1">
    <citation type="submission" date="2018-12" db="EMBL/GenBank/DDBJ databases">
        <title>Genome sequencing of Prevotella sp. KCOM 3155 (= JS262).</title>
        <authorList>
            <person name="Kook J.-K."/>
            <person name="Park S.-N."/>
            <person name="Lim Y.K."/>
        </authorList>
    </citation>
    <scope>NUCLEOTIDE SEQUENCE [LARGE SCALE GENOMIC DNA]</scope>
    <source>
        <strain evidence="9 10">KCOM 3155</strain>
    </source>
</reference>
<gene>
    <name evidence="9" type="ORF">EHV08_03795</name>
</gene>
<dbReference type="EMBL" id="RYYU01000001">
    <property type="protein sequence ID" value="RUL58975.1"/>
    <property type="molecule type" value="Genomic_DNA"/>
</dbReference>
<keyword evidence="5 9" id="KW-0418">Kinase</keyword>
<dbReference type="Proteomes" id="UP000278983">
    <property type="component" value="Unassembled WGS sequence"/>
</dbReference>
<dbReference type="SUPFAM" id="SSF55083">
    <property type="entry name" value="6-hydroxymethyl-7,8-dihydropterin pyrophosphokinase, HPPK"/>
    <property type="match status" value="1"/>
</dbReference>
<dbReference type="Pfam" id="PF01288">
    <property type="entry name" value="HPPK"/>
    <property type="match status" value="1"/>
</dbReference>
<organism evidence="9 10">
    <name type="scientific">Prevotella koreensis</name>
    <dbReference type="NCBI Taxonomy" id="2490854"/>
    <lineage>
        <taxon>Bacteria</taxon>
        <taxon>Pseudomonadati</taxon>
        <taxon>Bacteroidota</taxon>
        <taxon>Bacteroidia</taxon>
        <taxon>Bacteroidales</taxon>
        <taxon>Prevotellaceae</taxon>
        <taxon>Prevotella</taxon>
    </lineage>
</organism>
<evidence type="ECO:0000256" key="7">
    <source>
        <dbReference type="ARBA" id="ARBA00022909"/>
    </source>
</evidence>
<evidence type="ECO:0000256" key="4">
    <source>
        <dbReference type="ARBA" id="ARBA00022741"/>
    </source>
</evidence>
<evidence type="ECO:0000313" key="10">
    <source>
        <dbReference type="Proteomes" id="UP000278983"/>
    </source>
</evidence>
<dbReference type="Gene3D" id="3.30.70.560">
    <property type="entry name" value="7,8-Dihydro-6-hydroxymethylpterin-pyrophosphokinase HPPK"/>
    <property type="match status" value="1"/>
</dbReference>
<dbReference type="OrthoDB" id="1082296at2"/>